<dbReference type="GO" id="GO:0008236">
    <property type="term" value="F:serine-type peptidase activity"/>
    <property type="evidence" value="ECO:0007669"/>
    <property type="project" value="InterPro"/>
</dbReference>
<dbReference type="Pfam" id="PF00326">
    <property type="entry name" value="Peptidase_S9"/>
    <property type="match status" value="1"/>
</dbReference>
<protein>
    <submittedName>
        <fullName evidence="2">Prolyl oligopeptidase family serine peptidase</fullName>
    </submittedName>
</protein>
<dbReference type="PROSITE" id="PS51257">
    <property type="entry name" value="PROKAR_LIPOPROTEIN"/>
    <property type="match status" value="1"/>
</dbReference>
<comment type="caution">
    <text evidence="2">The sequence shown here is derived from an EMBL/GenBank/DDBJ whole genome shotgun (WGS) entry which is preliminary data.</text>
</comment>
<dbReference type="PANTHER" id="PTHR47381:SF3">
    <property type="entry name" value="ALPHA_BETA-HYDROLASES SUPERFAMILY PROTEIN"/>
    <property type="match status" value="1"/>
</dbReference>
<dbReference type="AlphaFoldDB" id="A0A7V8VCC8"/>
<dbReference type="InterPro" id="IPR029058">
    <property type="entry name" value="AB_hydrolase_fold"/>
</dbReference>
<keyword evidence="3" id="KW-1185">Reference proteome</keyword>
<evidence type="ECO:0000259" key="1">
    <source>
        <dbReference type="Pfam" id="PF00326"/>
    </source>
</evidence>
<dbReference type="SUPFAM" id="SSF53474">
    <property type="entry name" value="alpha/beta-Hydrolases"/>
    <property type="match status" value="1"/>
</dbReference>
<evidence type="ECO:0000313" key="2">
    <source>
        <dbReference type="EMBL" id="MBA2225371.1"/>
    </source>
</evidence>
<dbReference type="PANTHER" id="PTHR47381">
    <property type="entry name" value="ALPHA/BETA-HYDROLASES SUPERFAMILY PROTEIN"/>
    <property type="match status" value="1"/>
</dbReference>
<reference evidence="2 3" key="1">
    <citation type="submission" date="2020-07" db="EMBL/GenBank/DDBJ databases">
        <title>Thermogemmata thermophila gen. nov., sp. nov., a novel moderate thermophilic planctomycete from a Kamchatka hot spring.</title>
        <authorList>
            <person name="Elcheninov A.G."/>
            <person name="Podosokorskaya O.A."/>
            <person name="Kovaleva O.L."/>
            <person name="Novikov A."/>
            <person name="Bonch-Osmolovskaya E.A."/>
            <person name="Toshchakov S.V."/>
            <person name="Kublanov I.V."/>
        </authorList>
    </citation>
    <scope>NUCLEOTIDE SEQUENCE [LARGE SCALE GENOMIC DNA]</scope>
    <source>
        <strain evidence="2 3">2918</strain>
    </source>
</reference>
<organism evidence="2 3">
    <name type="scientific">Thermogemmata fonticola</name>
    <dbReference type="NCBI Taxonomy" id="2755323"/>
    <lineage>
        <taxon>Bacteria</taxon>
        <taxon>Pseudomonadati</taxon>
        <taxon>Planctomycetota</taxon>
        <taxon>Planctomycetia</taxon>
        <taxon>Gemmatales</taxon>
        <taxon>Gemmataceae</taxon>
        <taxon>Thermogemmata</taxon>
    </lineage>
</organism>
<dbReference type="Gene3D" id="3.40.50.1820">
    <property type="entry name" value="alpha/beta hydrolase"/>
    <property type="match status" value="2"/>
</dbReference>
<proteinExistence type="predicted"/>
<dbReference type="RefSeq" id="WP_194536801.1">
    <property type="nucleotide sequence ID" value="NZ_JACEFB010000002.1"/>
</dbReference>
<evidence type="ECO:0000313" key="3">
    <source>
        <dbReference type="Proteomes" id="UP000542342"/>
    </source>
</evidence>
<dbReference type="InterPro" id="IPR001375">
    <property type="entry name" value="Peptidase_S9_cat"/>
</dbReference>
<gene>
    <name evidence="2" type="ORF">H0921_04245</name>
</gene>
<name>A0A7V8VCC8_9BACT</name>
<dbReference type="EMBL" id="JACEFB010000002">
    <property type="protein sequence ID" value="MBA2225371.1"/>
    <property type="molecule type" value="Genomic_DNA"/>
</dbReference>
<sequence>MNRCFLTKVWPVRWIPLLLAFGSCWLLSTLRAQPPGPESGESAGTPDPYGRGAAMIAEYFRNQVRQIQQKCLSDLTTRQEWEKRRLQLRQQFLDMMGLWPLPEKTPLLPVITGRIEADLYIVEKLHFQSLPGLYVTANLYLPKRPASGNPLEKYPAILYLCGHGNVVQDGISYGSKVYYQYHPAWFAAHGYVCLVIDTLQLGEIQGLHHGTYREKMWWWQARGYTPAGVELWNGMRALDYLESRPEVDRRRIGITGRSGGGAYSWWLAAADERVACAVPVAGIADLQAQVCEGAVPRLATGVIAGHCDCMFFINTYRWDFAQVAALVAPRPLLLGNSDNDDIFPVAGYRRLAEKVRKVYALYNAEEKFQLLETRGPHKDTPELRIGINRWMQRWLRNDTTTMVQDDLPPPLPPQKLKVFDQLPQQRRNEKIHESFVPVAENTLPDKPEATAAWWQQKRPQWLKQLQEQVFAGWPTQPGPLDAELVADVRHDGLRLRAMDFTPEPAIRLRLFVLTAAEGPPPQEVILSVLDEAGWHRWCASLGPEYAAVLQVRPKFRRDDKLYQQNRAVVLQQKVAFAAIAPRGIGVTRWAEAGSVTDTQIRRRFALLGQTVDGQRVWDVRRALAALQSLEDCRKARLTLQGERTAAGLALYAALFEPAVSSLDLWYLPPSHREEPIFLNVLRVLDVPQALALLAPRPIVLHLAQASDQDHWRWTLQWQKAMGQSFLRVKVVGE</sequence>
<dbReference type="GO" id="GO:0006508">
    <property type="term" value="P:proteolysis"/>
    <property type="evidence" value="ECO:0007669"/>
    <property type="project" value="InterPro"/>
</dbReference>
<dbReference type="Proteomes" id="UP000542342">
    <property type="component" value="Unassembled WGS sequence"/>
</dbReference>
<accession>A0A7V8VCC8</accession>
<feature type="domain" description="Peptidase S9 prolyl oligopeptidase catalytic" evidence="1">
    <location>
        <begin position="230"/>
        <end position="356"/>
    </location>
</feature>